<proteinExistence type="predicted"/>
<name>A0AAU7PF76_9VIRU</name>
<sequence length="211" mass="23927">MNQDRIDQILSTELSAVKNGQTKLHRKTHSIHAVYILLLEECDMYYIGSTNDLYKRIYAHTLDLKRNEHGNSSFQKHYNAAKNKALRISFIRVADRDEGYKIEQLLLDKHIGSGKLFNVFTNSAVAGHGGKWSPENKLKQSEVGKRNAITGKMEKAWKSTSKAVSIDGVVYPSISQAARELGVNLNTLMWRFAESKKPGSKFSGIYYYIEP</sequence>
<gene>
    <name evidence="2" type="ORF">SURPRISE13_220</name>
</gene>
<keyword evidence="2" id="KW-0255">Endonuclease</keyword>
<dbReference type="PROSITE" id="PS50164">
    <property type="entry name" value="GIY_YIG"/>
    <property type="match status" value="1"/>
</dbReference>
<dbReference type="SUPFAM" id="SSF82771">
    <property type="entry name" value="GIY-YIG endonuclease"/>
    <property type="match status" value="1"/>
</dbReference>
<keyword evidence="2" id="KW-0540">Nuclease</keyword>
<feature type="domain" description="GIY-YIG" evidence="1">
    <location>
        <begin position="30"/>
        <end position="119"/>
    </location>
</feature>
<dbReference type="Gene3D" id="3.40.1440.10">
    <property type="entry name" value="GIY-YIG endonuclease"/>
    <property type="match status" value="1"/>
</dbReference>
<reference evidence="2" key="1">
    <citation type="submission" date="2024-05" db="EMBL/GenBank/DDBJ databases">
        <title>Isolation and characterization of the novel Burkholderia jumbo bacteriophage Surprise13.</title>
        <authorList>
            <person name="Supina B.S.I."/>
            <person name="Dennis J."/>
        </authorList>
    </citation>
    <scope>NUCLEOTIDE SEQUENCE</scope>
</reference>
<dbReference type="InterPro" id="IPR000305">
    <property type="entry name" value="GIY-YIG_endonuc"/>
</dbReference>
<protein>
    <submittedName>
        <fullName evidence="2">GIY-YIG endonuclease superfamily protein</fullName>
    </submittedName>
</protein>
<dbReference type="EMBL" id="PP856017">
    <property type="protein sequence ID" value="XBS47653.1"/>
    <property type="molecule type" value="Genomic_DNA"/>
</dbReference>
<evidence type="ECO:0000313" key="2">
    <source>
        <dbReference type="EMBL" id="XBS47653.1"/>
    </source>
</evidence>
<keyword evidence="2" id="KW-0378">Hydrolase</keyword>
<accession>A0AAU7PF76</accession>
<dbReference type="GO" id="GO:0004519">
    <property type="term" value="F:endonuclease activity"/>
    <property type="evidence" value="ECO:0007669"/>
    <property type="project" value="UniProtKB-KW"/>
</dbReference>
<dbReference type="SUPFAM" id="SSF64496">
    <property type="entry name" value="DNA-binding domain of intron-encoded endonucleases"/>
    <property type="match status" value="1"/>
</dbReference>
<dbReference type="Pfam" id="PF01541">
    <property type="entry name" value="GIY-YIG"/>
    <property type="match status" value="1"/>
</dbReference>
<organism evidence="2">
    <name type="scientific">Burkholderia phage vB_BgluM-SURPRISE13</name>
    <dbReference type="NCBI Taxonomy" id="3159457"/>
    <lineage>
        <taxon>Viruses</taxon>
    </lineage>
</organism>
<dbReference type="InterPro" id="IPR035901">
    <property type="entry name" value="GIY-YIG_endonuc_sf"/>
</dbReference>
<evidence type="ECO:0000259" key="1">
    <source>
        <dbReference type="PROSITE" id="PS50164"/>
    </source>
</evidence>